<sequence length="38" mass="4067">MQIGDSGQMDRKITIIPLSSKGTALRFPESLIPSAAHV</sequence>
<protein>
    <submittedName>
        <fullName evidence="1">Uncharacterized protein</fullName>
    </submittedName>
</protein>
<name>A0A0W8F0C6_9ZZZZ</name>
<accession>A0A0W8F0C6</accession>
<dbReference type="AlphaFoldDB" id="A0A0W8F0C6"/>
<dbReference type="EMBL" id="LNQE01001675">
    <property type="protein sequence ID" value="KUG14303.1"/>
    <property type="molecule type" value="Genomic_DNA"/>
</dbReference>
<reference evidence="1" key="1">
    <citation type="journal article" date="2015" name="Proc. Natl. Acad. Sci. U.S.A.">
        <title>Networks of energetic and metabolic interactions define dynamics in microbial communities.</title>
        <authorList>
            <person name="Embree M."/>
            <person name="Liu J.K."/>
            <person name="Al-Bassam M.M."/>
            <person name="Zengler K."/>
        </authorList>
    </citation>
    <scope>NUCLEOTIDE SEQUENCE</scope>
</reference>
<evidence type="ECO:0000313" key="1">
    <source>
        <dbReference type="EMBL" id="KUG14303.1"/>
    </source>
</evidence>
<proteinExistence type="predicted"/>
<comment type="caution">
    <text evidence="1">The sequence shown here is derived from an EMBL/GenBank/DDBJ whole genome shotgun (WGS) entry which is preliminary data.</text>
</comment>
<organism evidence="1">
    <name type="scientific">hydrocarbon metagenome</name>
    <dbReference type="NCBI Taxonomy" id="938273"/>
    <lineage>
        <taxon>unclassified sequences</taxon>
        <taxon>metagenomes</taxon>
        <taxon>ecological metagenomes</taxon>
    </lineage>
</organism>
<gene>
    <name evidence="1" type="ORF">ASZ90_016066</name>
</gene>